<keyword evidence="8" id="KW-0010">Activator</keyword>
<evidence type="ECO:0000256" key="15">
    <source>
        <dbReference type="ARBA" id="ARBA00047752"/>
    </source>
</evidence>
<evidence type="ECO:0000256" key="18">
    <source>
        <dbReference type="ARBA" id="ARBA00074445"/>
    </source>
</evidence>
<evidence type="ECO:0000256" key="16">
    <source>
        <dbReference type="ARBA" id="ARBA00047787"/>
    </source>
</evidence>
<dbReference type="GeneID" id="19879675"/>
<dbReference type="InParanoid" id="L2GTT8"/>
<evidence type="ECO:0000256" key="11">
    <source>
        <dbReference type="ARBA" id="ARBA00031065"/>
    </source>
</evidence>
<protein>
    <recommendedName>
        <fullName evidence="3">Histone acetyltransferase ESA1</fullName>
        <ecNumber evidence="2">2.3.1.48</ecNumber>
    </recommendedName>
    <alternativeName>
        <fullName evidence="18">Histone acetyltransferase esa1</fullName>
    </alternativeName>
    <alternativeName>
        <fullName evidence="11 19">protein 2-hydroxyisobutyryltransferase ESA1</fullName>
    </alternativeName>
    <alternativeName>
        <fullName evidence="13 20">protein acetyltransferase ESA1</fullName>
    </alternativeName>
    <alternativeName>
        <fullName evidence="12 21">protein crotonyltransferase ESA1</fullName>
    </alternativeName>
</protein>
<evidence type="ECO:0000256" key="13">
    <source>
        <dbReference type="ARBA" id="ARBA00031553"/>
    </source>
</evidence>
<dbReference type="InterPro" id="IPR050603">
    <property type="entry name" value="MYST_HAT"/>
</dbReference>
<dbReference type="Pfam" id="PF11717">
    <property type="entry name" value="Tudor-knot"/>
    <property type="match status" value="1"/>
</dbReference>
<comment type="catalytic activity">
    <reaction evidence="17">
        <text>L-lysyl-[histone] + acetyl-CoA = N(6)-acetyl-L-lysyl-[histone] + CoA + H(+)</text>
        <dbReference type="Rhea" id="RHEA:21992"/>
        <dbReference type="Rhea" id="RHEA-COMP:9845"/>
        <dbReference type="Rhea" id="RHEA-COMP:11338"/>
        <dbReference type="ChEBI" id="CHEBI:15378"/>
        <dbReference type="ChEBI" id="CHEBI:29969"/>
        <dbReference type="ChEBI" id="CHEBI:57287"/>
        <dbReference type="ChEBI" id="CHEBI:57288"/>
        <dbReference type="ChEBI" id="CHEBI:61930"/>
        <dbReference type="EC" id="2.3.1.48"/>
    </reaction>
    <physiologicalReaction direction="left-to-right" evidence="17">
        <dbReference type="Rhea" id="RHEA:21993"/>
    </physiologicalReaction>
</comment>
<feature type="active site" description="Proton donor/acceptor" evidence="22">
    <location>
        <position position="285"/>
    </location>
</feature>
<comment type="similarity">
    <text evidence="1">Belongs to the MYST (SAS/MOZ) family.</text>
</comment>
<evidence type="ECO:0000256" key="10">
    <source>
        <dbReference type="ARBA" id="ARBA00023204"/>
    </source>
</evidence>
<dbReference type="PROSITE" id="PS00028">
    <property type="entry name" value="ZINC_FINGER_C2H2_1"/>
    <property type="match status" value="1"/>
</dbReference>
<accession>L2GTT8</accession>
<dbReference type="InterPro" id="IPR016197">
    <property type="entry name" value="Chromo-like_dom_sf"/>
</dbReference>
<dbReference type="Gene3D" id="3.30.60.60">
    <property type="entry name" value="N-acetyl transferase-like"/>
    <property type="match status" value="1"/>
</dbReference>
<evidence type="ECO:0000256" key="21">
    <source>
        <dbReference type="ARBA" id="ARBA00077673"/>
    </source>
</evidence>
<reference evidence="25" key="1">
    <citation type="submission" date="2011-03" db="EMBL/GenBank/DDBJ databases">
        <title>The genome sequence of Vavraia culicis strain floridensis.</title>
        <authorList>
            <consortium name="The Broad Institute Genome Sequencing Platform"/>
            <person name="Cuomo C."/>
            <person name="Becnel J."/>
            <person name="Sanscrainte N."/>
            <person name="Young S.K."/>
            <person name="Zeng Q."/>
            <person name="Gargeya S."/>
            <person name="Fitzgerald M."/>
            <person name="Haas B."/>
            <person name="Abouelleil A."/>
            <person name="Alvarado L."/>
            <person name="Arachchi H.M."/>
            <person name="Berlin A."/>
            <person name="Chapman S.B."/>
            <person name="Gearin G."/>
            <person name="Goldberg J."/>
            <person name="Griggs A."/>
            <person name="Gujja S."/>
            <person name="Hansen M."/>
            <person name="Heiman D."/>
            <person name="Howarth C."/>
            <person name="Larimer J."/>
            <person name="Lui A."/>
            <person name="MacDonald P.J.P."/>
            <person name="McCowen C."/>
            <person name="Montmayeur A."/>
            <person name="Murphy C."/>
            <person name="Neiman D."/>
            <person name="Pearson M."/>
            <person name="Priest M."/>
            <person name="Roberts A."/>
            <person name="Saif S."/>
            <person name="Shea T."/>
            <person name="Sisk P."/>
            <person name="Stolte C."/>
            <person name="Sykes S."/>
            <person name="Wortman J."/>
            <person name="Nusbaum C."/>
            <person name="Birren B."/>
        </authorList>
    </citation>
    <scope>NUCLEOTIDE SEQUENCE [LARGE SCALE GENOMIC DNA]</scope>
    <source>
        <strain evidence="25">floridensis</strain>
    </source>
</reference>
<dbReference type="EC" id="2.3.1.48" evidence="2"/>
<dbReference type="InterPro" id="IPR013087">
    <property type="entry name" value="Znf_C2H2_type"/>
</dbReference>
<proteinExistence type="inferred from homology"/>
<dbReference type="GO" id="GO:0006357">
    <property type="term" value="P:regulation of transcription by RNA polymerase II"/>
    <property type="evidence" value="ECO:0007669"/>
    <property type="project" value="UniProtKB-ARBA"/>
</dbReference>
<keyword evidence="9" id="KW-0804">Transcription</keyword>
<evidence type="ECO:0000256" key="6">
    <source>
        <dbReference type="ARBA" id="ARBA00022990"/>
    </source>
</evidence>
<dbReference type="InterPro" id="IPR002717">
    <property type="entry name" value="HAT_MYST-type"/>
</dbReference>
<evidence type="ECO:0000256" key="5">
    <source>
        <dbReference type="ARBA" id="ARBA00022763"/>
    </source>
</evidence>
<evidence type="ECO:0000256" key="1">
    <source>
        <dbReference type="ARBA" id="ARBA00010107"/>
    </source>
</evidence>
<dbReference type="InterPro" id="IPR040706">
    <property type="entry name" value="Zf-MYST"/>
</dbReference>
<dbReference type="GO" id="GO:0006281">
    <property type="term" value="P:DNA repair"/>
    <property type="evidence" value="ECO:0007669"/>
    <property type="project" value="UniProtKB-KW"/>
</dbReference>
<dbReference type="Pfam" id="PF01853">
    <property type="entry name" value="MOZ_SAS"/>
    <property type="match status" value="1"/>
</dbReference>
<dbReference type="Gene3D" id="2.30.30.140">
    <property type="match status" value="1"/>
</dbReference>
<keyword evidence="6" id="KW-0007">Acetylation</keyword>
<keyword evidence="5" id="KW-0227">DNA damage</keyword>
<dbReference type="EMBL" id="GL877435">
    <property type="protein sequence ID" value="ELA46718.1"/>
    <property type="molecule type" value="Genomic_DNA"/>
</dbReference>
<evidence type="ECO:0000259" key="23">
    <source>
        <dbReference type="PROSITE" id="PS51726"/>
    </source>
</evidence>
<dbReference type="Pfam" id="PF17772">
    <property type="entry name" value="zf-MYST"/>
    <property type="match status" value="1"/>
</dbReference>
<dbReference type="PANTHER" id="PTHR10615">
    <property type="entry name" value="HISTONE ACETYLTRANSFERASE"/>
    <property type="match status" value="1"/>
</dbReference>
<dbReference type="InterPro" id="IPR025995">
    <property type="entry name" value="Tudor-knot"/>
</dbReference>
<dbReference type="OMA" id="DSPEGNN"/>
<evidence type="ECO:0000256" key="7">
    <source>
        <dbReference type="ARBA" id="ARBA00023015"/>
    </source>
</evidence>
<evidence type="ECO:0000256" key="20">
    <source>
        <dbReference type="ARBA" id="ARBA00076782"/>
    </source>
</evidence>
<keyword evidence="25" id="KW-1185">Reference proteome</keyword>
<dbReference type="SUPFAM" id="SSF55729">
    <property type="entry name" value="Acyl-CoA N-acyltransferases (Nat)"/>
    <property type="match status" value="1"/>
</dbReference>
<keyword evidence="4" id="KW-0808">Transferase</keyword>
<evidence type="ECO:0000256" key="14">
    <source>
        <dbReference type="ARBA" id="ARBA00047557"/>
    </source>
</evidence>
<dbReference type="GO" id="GO:0035267">
    <property type="term" value="C:NuA4 histone acetyltransferase complex"/>
    <property type="evidence" value="ECO:0007669"/>
    <property type="project" value="UniProtKB-ARBA"/>
</dbReference>
<dbReference type="OrthoDB" id="787137at2759"/>
<dbReference type="GO" id="GO:0106226">
    <property type="term" value="F:peptide 2-hydroxyisobutyryltransferase activity"/>
    <property type="evidence" value="ECO:0007669"/>
    <property type="project" value="RHEA"/>
</dbReference>
<dbReference type="FunFam" id="1.10.10.10:FF:000526">
    <property type="entry name" value="Histone acetyltransferase"/>
    <property type="match status" value="1"/>
</dbReference>
<evidence type="ECO:0000256" key="3">
    <source>
        <dbReference type="ARBA" id="ARBA00022255"/>
    </source>
</evidence>
<keyword evidence="7" id="KW-0805">Transcription regulation</keyword>
<dbReference type="GO" id="GO:0010485">
    <property type="term" value="F:histone H4 acetyltransferase activity"/>
    <property type="evidence" value="ECO:0007669"/>
    <property type="project" value="UniProtKB-ARBA"/>
</dbReference>
<name>L2GTT8_VAVCU</name>
<evidence type="ECO:0000313" key="24">
    <source>
        <dbReference type="EMBL" id="ELA46718.1"/>
    </source>
</evidence>
<evidence type="ECO:0000256" key="17">
    <source>
        <dbReference type="ARBA" id="ARBA00048940"/>
    </source>
</evidence>
<gene>
    <name evidence="24" type="ORF">VCUG_01804</name>
</gene>
<dbReference type="RefSeq" id="XP_008074818.1">
    <property type="nucleotide sequence ID" value="XM_008076627.1"/>
</dbReference>
<dbReference type="PROSITE" id="PS51726">
    <property type="entry name" value="MYST_HAT"/>
    <property type="match status" value="1"/>
</dbReference>
<evidence type="ECO:0000256" key="2">
    <source>
        <dbReference type="ARBA" id="ARBA00013184"/>
    </source>
</evidence>
<evidence type="ECO:0000313" key="25">
    <source>
        <dbReference type="Proteomes" id="UP000011081"/>
    </source>
</evidence>
<dbReference type="FunFam" id="3.40.630.30:FF:000002">
    <property type="entry name" value="Histone acetyltransferase"/>
    <property type="match status" value="1"/>
</dbReference>
<evidence type="ECO:0000256" key="19">
    <source>
        <dbReference type="ARBA" id="ARBA00075313"/>
    </source>
</evidence>
<dbReference type="VEuPathDB" id="MicrosporidiaDB:VCUG_01804"/>
<dbReference type="Proteomes" id="UP000011081">
    <property type="component" value="Unassembled WGS sequence"/>
</dbReference>
<feature type="domain" description="MYST-type HAT" evidence="23">
    <location>
        <begin position="113"/>
        <end position="372"/>
    </location>
</feature>
<comment type="catalytic activity">
    <reaction evidence="16">
        <text>L-lysyl-[protein] + acetyl-CoA = N(6)-acetyl-L-lysyl-[protein] + CoA + H(+)</text>
        <dbReference type="Rhea" id="RHEA:45948"/>
        <dbReference type="Rhea" id="RHEA-COMP:9752"/>
        <dbReference type="Rhea" id="RHEA-COMP:10731"/>
        <dbReference type="ChEBI" id="CHEBI:15378"/>
        <dbReference type="ChEBI" id="CHEBI:29969"/>
        <dbReference type="ChEBI" id="CHEBI:57287"/>
        <dbReference type="ChEBI" id="CHEBI:57288"/>
        <dbReference type="ChEBI" id="CHEBI:61930"/>
    </reaction>
    <physiologicalReaction direction="left-to-right" evidence="16">
        <dbReference type="Rhea" id="RHEA:45949"/>
    </physiologicalReaction>
</comment>
<evidence type="ECO:0000256" key="12">
    <source>
        <dbReference type="ARBA" id="ARBA00031133"/>
    </source>
</evidence>
<evidence type="ECO:0000256" key="9">
    <source>
        <dbReference type="ARBA" id="ARBA00023163"/>
    </source>
</evidence>
<sequence>METKETHTLDDLSTGYKLYIKKDMGNGVENIKAEILGVKNRNGKEFYVHYINFNRRLDEWLSGDSFLLDTVEVPKKRKKSYVKKSKSSLDVIKSVVKEDEYALADTPNKSEEYKLKVIDKLHIKDKVIDTWYFSPYPEDITGTIYLCSFCLFYFQDRSKLQVHECHLRHPPGNEIYRKDNLSFYELDGHVQKNYCRNLSLLSKLFLDHKTLFYDVDPFMFYVLCRLEKDGYHIVGYFSKEKVCSQGFNLACLLVLPYEQRMGYGKILIDFSYLLSKKENVIASPEKPLSDLGLIGYLSYWKEAILEVMEVSANGISVEEISTKTAITVEDVFNTLIYYKMVKFYDGELIFVKDRDAKPRKYKVDAKYLKWKGHAFNQNLLRLL</sequence>
<dbReference type="AlphaFoldDB" id="L2GTT8"/>
<dbReference type="HOGENOM" id="CLU_011815_2_2_1"/>
<dbReference type="Gene3D" id="1.10.10.10">
    <property type="entry name" value="Winged helix-like DNA-binding domain superfamily/Winged helix DNA-binding domain"/>
    <property type="match status" value="1"/>
</dbReference>
<dbReference type="InterPro" id="IPR016181">
    <property type="entry name" value="Acyl_CoA_acyltransferase"/>
</dbReference>
<dbReference type="FunCoup" id="L2GTT8">
    <property type="interactions" value="236"/>
</dbReference>
<dbReference type="InterPro" id="IPR036388">
    <property type="entry name" value="WH-like_DNA-bd_sf"/>
</dbReference>
<dbReference type="Gene3D" id="3.40.630.30">
    <property type="match status" value="1"/>
</dbReference>
<dbReference type="STRING" id="948595.L2GTT8"/>
<comment type="catalytic activity">
    <reaction evidence="15">
        <text>(2E)-butenoyl-CoA + L-lysyl-[protein] = N(6)-(2E)-butenoyl-L-lysyl-[protein] + CoA + H(+)</text>
        <dbReference type="Rhea" id="RHEA:53908"/>
        <dbReference type="Rhea" id="RHEA-COMP:9752"/>
        <dbReference type="Rhea" id="RHEA-COMP:13707"/>
        <dbReference type="ChEBI" id="CHEBI:15378"/>
        <dbReference type="ChEBI" id="CHEBI:29969"/>
        <dbReference type="ChEBI" id="CHEBI:57287"/>
        <dbReference type="ChEBI" id="CHEBI:57332"/>
        <dbReference type="ChEBI" id="CHEBI:137954"/>
    </reaction>
    <physiologicalReaction direction="left-to-right" evidence="15">
        <dbReference type="Rhea" id="RHEA:53909"/>
    </physiologicalReaction>
</comment>
<evidence type="ECO:0000256" key="22">
    <source>
        <dbReference type="PIRSR" id="PIRSR602717-51"/>
    </source>
</evidence>
<keyword evidence="10" id="KW-0234">DNA repair</keyword>
<dbReference type="GO" id="GO:0140064">
    <property type="term" value="F:peptide crotonyltransferase activity"/>
    <property type="evidence" value="ECO:0007669"/>
    <property type="project" value="RHEA"/>
</dbReference>
<comment type="catalytic activity">
    <reaction evidence="14">
        <text>2-hydroxyisobutanoyl-CoA + L-lysyl-[protein] = N(6)-(2-hydroxyisobutanoyl)-L-lysyl-[protein] + CoA + H(+)</text>
        <dbReference type="Rhea" id="RHEA:24180"/>
        <dbReference type="Rhea" id="RHEA-COMP:9752"/>
        <dbReference type="Rhea" id="RHEA-COMP:15921"/>
        <dbReference type="ChEBI" id="CHEBI:15378"/>
        <dbReference type="ChEBI" id="CHEBI:29969"/>
        <dbReference type="ChEBI" id="CHEBI:57287"/>
        <dbReference type="ChEBI" id="CHEBI:131780"/>
        <dbReference type="ChEBI" id="CHEBI:144968"/>
    </reaction>
    <physiologicalReaction direction="left-to-right" evidence="14">
        <dbReference type="Rhea" id="RHEA:24181"/>
    </physiologicalReaction>
</comment>
<evidence type="ECO:0000256" key="8">
    <source>
        <dbReference type="ARBA" id="ARBA00023159"/>
    </source>
</evidence>
<dbReference type="SUPFAM" id="SSF54160">
    <property type="entry name" value="Chromo domain-like"/>
    <property type="match status" value="1"/>
</dbReference>
<evidence type="ECO:0000256" key="4">
    <source>
        <dbReference type="ARBA" id="ARBA00022679"/>
    </source>
</evidence>
<organism evidence="24 25">
    <name type="scientific">Vavraia culicis (isolate floridensis)</name>
    <name type="common">Microsporidian parasite</name>
    <dbReference type="NCBI Taxonomy" id="948595"/>
    <lineage>
        <taxon>Eukaryota</taxon>
        <taxon>Fungi</taxon>
        <taxon>Fungi incertae sedis</taxon>
        <taxon>Microsporidia</taxon>
        <taxon>Pleistophoridae</taxon>
        <taxon>Vavraia</taxon>
    </lineage>
</organism>